<name>A0A1T4RNS0_9HYPH</name>
<dbReference type="STRING" id="225324.SAMN02745126_03997"/>
<organism evidence="1 2">
    <name type="scientific">Enhydrobacter aerosaccus</name>
    <dbReference type="NCBI Taxonomy" id="225324"/>
    <lineage>
        <taxon>Bacteria</taxon>
        <taxon>Pseudomonadati</taxon>
        <taxon>Pseudomonadota</taxon>
        <taxon>Alphaproteobacteria</taxon>
        <taxon>Hyphomicrobiales</taxon>
        <taxon>Enhydrobacter</taxon>
    </lineage>
</organism>
<evidence type="ECO:0000313" key="1">
    <source>
        <dbReference type="EMBL" id="SKA17650.1"/>
    </source>
</evidence>
<reference evidence="2" key="1">
    <citation type="submission" date="2017-02" db="EMBL/GenBank/DDBJ databases">
        <authorList>
            <person name="Varghese N."/>
            <person name="Submissions S."/>
        </authorList>
    </citation>
    <scope>NUCLEOTIDE SEQUENCE [LARGE SCALE GENOMIC DNA]</scope>
    <source>
        <strain evidence="2">ATCC 27094</strain>
    </source>
</reference>
<protein>
    <submittedName>
        <fullName evidence="1">Uncharacterized protein</fullName>
    </submittedName>
</protein>
<dbReference type="AlphaFoldDB" id="A0A1T4RNS0"/>
<keyword evidence="2" id="KW-1185">Reference proteome</keyword>
<dbReference type="EMBL" id="FUWJ01000005">
    <property type="protein sequence ID" value="SKA17650.1"/>
    <property type="molecule type" value="Genomic_DNA"/>
</dbReference>
<proteinExistence type="predicted"/>
<evidence type="ECO:0000313" key="2">
    <source>
        <dbReference type="Proteomes" id="UP000190092"/>
    </source>
</evidence>
<dbReference type="Proteomes" id="UP000190092">
    <property type="component" value="Unassembled WGS sequence"/>
</dbReference>
<sequence>MLFLGGWVKSAMDAVSDEKLEAHIRKRITPEMVEFLRRRSLGPRPEADRESSSAYFNYALGVRDGKAEMVAHFERLLTEAQDPENT</sequence>
<accession>A0A1T4RNS0</accession>
<gene>
    <name evidence="1" type="ORF">SAMN02745126_03997</name>
</gene>